<organism evidence="1 2">
    <name type="scientific">Hygrophoropsis aurantiaca</name>
    <dbReference type="NCBI Taxonomy" id="72124"/>
    <lineage>
        <taxon>Eukaryota</taxon>
        <taxon>Fungi</taxon>
        <taxon>Dikarya</taxon>
        <taxon>Basidiomycota</taxon>
        <taxon>Agaricomycotina</taxon>
        <taxon>Agaricomycetes</taxon>
        <taxon>Agaricomycetidae</taxon>
        <taxon>Boletales</taxon>
        <taxon>Coniophorineae</taxon>
        <taxon>Hygrophoropsidaceae</taxon>
        <taxon>Hygrophoropsis</taxon>
    </lineage>
</organism>
<dbReference type="EMBL" id="MU267765">
    <property type="protein sequence ID" value="KAH7909347.1"/>
    <property type="molecule type" value="Genomic_DNA"/>
</dbReference>
<evidence type="ECO:0000313" key="2">
    <source>
        <dbReference type="Proteomes" id="UP000790377"/>
    </source>
</evidence>
<sequence length="452" mass="50411">MVIQRKNQPRTYLPSLWGRLIVHKSTVGRSYINGAANEFSLQSGKDAYRIGRGVGLNDFVIKSPYISMKHLTIECFRRSDGTQKILVEDHNSSNGTFIDGKRLWDGTLMELREGSRLTLGMQPHEIEFIFSERPEDSFQALYITGELLGQGGFGVVKQARHRISRAVSAVKILSKPGLSHPQTDIPQLSEIRLLKHLQHRNIVQLEAVFEDGRNFCQIPGAIHRSLLTSEFADIVMELVPHGDLYNLIANNGGLTESEAQTVTTDMCDALLYLHSQNVAHRDIKPQNILVAGQAPLVTKLADFGLAKMVHDGTFLRSFCGTPSFMAPEILSNAGGSYDHKCDSWSLGVTIFMMFSGDVPFEDSDAPPDTQHIQWTVLPEGCSIAVRDLISKLLTNARERLTIVAITRHVWMQEMWQVRQLLLDTEAHQESVEAVANELANTSVSSSTRYQTA</sequence>
<gene>
    <name evidence="1" type="ORF">BJ138DRAFT_1115067</name>
</gene>
<dbReference type="Proteomes" id="UP000790377">
    <property type="component" value="Unassembled WGS sequence"/>
</dbReference>
<proteinExistence type="predicted"/>
<accession>A0ACB8A9F8</accession>
<keyword evidence="2" id="KW-1185">Reference proteome</keyword>
<name>A0ACB8A9F8_9AGAM</name>
<evidence type="ECO:0000313" key="1">
    <source>
        <dbReference type="EMBL" id="KAH7909347.1"/>
    </source>
</evidence>
<reference evidence="1" key="1">
    <citation type="journal article" date="2021" name="New Phytol.">
        <title>Evolutionary innovations through gain and loss of genes in the ectomycorrhizal Boletales.</title>
        <authorList>
            <person name="Wu G."/>
            <person name="Miyauchi S."/>
            <person name="Morin E."/>
            <person name="Kuo A."/>
            <person name="Drula E."/>
            <person name="Varga T."/>
            <person name="Kohler A."/>
            <person name="Feng B."/>
            <person name="Cao Y."/>
            <person name="Lipzen A."/>
            <person name="Daum C."/>
            <person name="Hundley H."/>
            <person name="Pangilinan J."/>
            <person name="Johnson J."/>
            <person name="Barry K."/>
            <person name="LaButti K."/>
            <person name="Ng V."/>
            <person name="Ahrendt S."/>
            <person name="Min B."/>
            <person name="Choi I.G."/>
            <person name="Park H."/>
            <person name="Plett J.M."/>
            <person name="Magnuson J."/>
            <person name="Spatafora J.W."/>
            <person name="Nagy L.G."/>
            <person name="Henrissat B."/>
            <person name="Grigoriev I.V."/>
            <person name="Yang Z.L."/>
            <person name="Xu J."/>
            <person name="Martin F.M."/>
        </authorList>
    </citation>
    <scope>NUCLEOTIDE SEQUENCE</scope>
    <source>
        <strain evidence="1">ATCC 28755</strain>
    </source>
</reference>
<protein>
    <submittedName>
        <fullName evidence="1">Kinase-like domain-containing protein</fullName>
    </submittedName>
</protein>
<comment type="caution">
    <text evidence="1">The sequence shown here is derived from an EMBL/GenBank/DDBJ whole genome shotgun (WGS) entry which is preliminary data.</text>
</comment>